<dbReference type="InterPro" id="IPR046373">
    <property type="entry name" value="Acyl-CoA_Oxase/DH_mid-dom_sf"/>
</dbReference>
<dbReference type="Gene3D" id="2.40.110.10">
    <property type="entry name" value="Butyryl-CoA Dehydrogenase, subunit A, domain 2"/>
    <property type="match status" value="1"/>
</dbReference>
<evidence type="ECO:0000259" key="8">
    <source>
        <dbReference type="Pfam" id="PF00441"/>
    </source>
</evidence>
<gene>
    <name evidence="11" type="ORF">IEO70_02830</name>
</gene>
<dbReference type="EMBL" id="JACXSI010000005">
    <property type="protein sequence ID" value="MBD3107287.1"/>
    <property type="molecule type" value="Genomic_DNA"/>
</dbReference>
<organism evidence="11 12">
    <name type="scientific">Peribacillus faecalis</name>
    <dbReference type="NCBI Taxonomy" id="2772559"/>
    <lineage>
        <taxon>Bacteria</taxon>
        <taxon>Bacillati</taxon>
        <taxon>Bacillota</taxon>
        <taxon>Bacilli</taxon>
        <taxon>Bacillales</taxon>
        <taxon>Bacillaceae</taxon>
        <taxon>Peribacillus</taxon>
    </lineage>
</organism>
<dbReference type="GO" id="GO:0003995">
    <property type="term" value="F:acyl-CoA dehydrogenase activity"/>
    <property type="evidence" value="ECO:0007669"/>
    <property type="project" value="TreeGrafter"/>
</dbReference>
<feature type="domain" description="Acyl-CoA oxidase/dehydrogenase middle" evidence="9">
    <location>
        <begin position="128"/>
        <end position="226"/>
    </location>
</feature>
<dbReference type="Proteomes" id="UP000602076">
    <property type="component" value="Unassembled WGS sequence"/>
</dbReference>
<dbReference type="Pfam" id="PF02770">
    <property type="entry name" value="Acyl-CoA_dh_M"/>
    <property type="match status" value="1"/>
</dbReference>
<dbReference type="InterPro" id="IPR006091">
    <property type="entry name" value="Acyl-CoA_Oxase/DH_mid-dom"/>
</dbReference>
<feature type="domain" description="Acyl-CoA dehydrogenase/oxidase N-terminal" evidence="10">
    <location>
        <begin position="7"/>
        <end position="123"/>
    </location>
</feature>
<proteinExistence type="inferred from homology"/>
<dbReference type="InterPro" id="IPR036250">
    <property type="entry name" value="AcylCo_DH-like_C"/>
</dbReference>
<evidence type="ECO:0000256" key="4">
    <source>
        <dbReference type="ARBA" id="ARBA00022630"/>
    </source>
</evidence>
<evidence type="ECO:0000313" key="11">
    <source>
        <dbReference type="EMBL" id="MBD3107287.1"/>
    </source>
</evidence>
<evidence type="ECO:0000259" key="9">
    <source>
        <dbReference type="Pfam" id="PF02770"/>
    </source>
</evidence>
<comment type="subunit">
    <text evidence="3">Homodimer.</text>
</comment>
<dbReference type="RefSeq" id="WP_190996836.1">
    <property type="nucleotide sequence ID" value="NZ_JACXSI010000005.1"/>
</dbReference>
<evidence type="ECO:0000313" key="12">
    <source>
        <dbReference type="Proteomes" id="UP000602076"/>
    </source>
</evidence>
<protein>
    <submittedName>
        <fullName evidence="11">Acyl-CoA dehydrogenase family protein</fullName>
    </submittedName>
</protein>
<evidence type="ECO:0000256" key="7">
    <source>
        <dbReference type="RuleBase" id="RU362125"/>
    </source>
</evidence>
<evidence type="ECO:0000256" key="3">
    <source>
        <dbReference type="ARBA" id="ARBA00011738"/>
    </source>
</evidence>
<dbReference type="Gene3D" id="1.10.540.10">
    <property type="entry name" value="Acyl-CoA dehydrogenase/oxidase, N-terminal domain"/>
    <property type="match status" value="1"/>
</dbReference>
<dbReference type="InterPro" id="IPR009100">
    <property type="entry name" value="AcylCoA_DH/oxidase_NM_dom_sf"/>
</dbReference>
<evidence type="ECO:0000256" key="5">
    <source>
        <dbReference type="ARBA" id="ARBA00022827"/>
    </source>
</evidence>
<comment type="cofactor">
    <cofactor evidence="1 7">
        <name>FAD</name>
        <dbReference type="ChEBI" id="CHEBI:57692"/>
    </cofactor>
</comment>
<comment type="similarity">
    <text evidence="2 7">Belongs to the acyl-CoA dehydrogenase family.</text>
</comment>
<keyword evidence="6 7" id="KW-0560">Oxidoreductase</keyword>
<dbReference type="GO" id="GO:0033539">
    <property type="term" value="P:fatty acid beta-oxidation using acyl-CoA dehydrogenase"/>
    <property type="evidence" value="ECO:0007669"/>
    <property type="project" value="TreeGrafter"/>
</dbReference>
<reference evidence="11" key="1">
    <citation type="submission" date="2020-09" db="EMBL/GenBank/DDBJ databases">
        <title>Bacillus faecalis sp. nov., a moderately halophilic bacterium isolated from cow faeces.</title>
        <authorList>
            <person name="Jiang L."/>
            <person name="Lee J."/>
        </authorList>
    </citation>
    <scope>NUCLEOTIDE SEQUENCE</scope>
    <source>
        <strain evidence="11">AGMB 02131</strain>
    </source>
</reference>
<dbReference type="GO" id="GO:0005737">
    <property type="term" value="C:cytoplasm"/>
    <property type="evidence" value="ECO:0007669"/>
    <property type="project" value="TreeGrafter"/>
</dbReference>
<dbReference type="SUPFAM" id="SSF47203">
    <property type="entry name" value="Acyl-CoA dehydrogenase C-terminal domain-like"/>
    <property type="match status" value="1"/>
</dbReference>
<sequence length="404" mass="45084">MFNFVESAEQKKMIEKATEIMDKYVFPNEKYMIPHRGLPDDILKPLQQIVKDNGLWAGHLPKEVGGMGMGFVSLGLLSEVIGQSPIGPYVFGSMAPDAGNGEILVHVATDEQKEKYLNPLANYEIRSCFAMTEPDVSGSDPRTLQGTAVKDGEEWIINAKKWFTTGAEGAAFAIVMVVTDPDADPYHRTSLFLVDADNPGFEIVREVPVMGDHYIGGHCEVRFNNCRISKESLLGKRGEGFKLAQLRLGPGRITHAMRWLGVARRSLNEMIAYASTKQDGEKTLADSQTIQNFIADSEAEIQASRLLTLQAAWKMDQGDQARKEVSLIKFYGAQVLNNVIDRAIQVLGLHGLTPNTPLEGFYREARAARIYDGVDEVHRMVVARQVLKEFQSKERYYEPTTIQK</sequence>
<dbReference type="SUPFAM" id="SSF56645">
    <property type="entry name" value="Acyl-CoA dehydrogenase NM domain-like"/>
    <property type="match status" value="1"/>
</dbReference>
<dbReference type="PANTHER" id="PTHR48083">
    <property type="entry name" value="MEDIUM-CHAIN SPECIFIC ACYL-COA DEHYDROGENASE, MITOCHONDRIAL-RELATED"/>
    <property type="match status" value="1"/>
</dbReference>
<dbReference type="Gene3D" id="1.20.140.10">
    <property type="entry name" value="Butyryl-CoA Dehydrogenase, subunit A, domain 3"/>
    <property type="match status" value="1"/>
</dbReference>
<accession>A0A927HA87</accession>
<keyword evidence="5 7" id="KW-0274">FAD</keyword>
<dbReference type="Pfam" id="PF00441">
    <property type="entry name" value="Acyl-CoA_dh_1"/>
    <property type="match status" value="1"/>
</dbReference>
<feature type="domain" description="Acyl-CoA dehydrogenase/oxidase C-terminal" evidence="8">
    <location>
        <begin position="238"/>
        <end position="387"/>
    </location>
</feature>
<dbReference type="AlphaFoldDB" id="A0A927HA87"/>
<dbReference type="InterPro" id="IPR050741">
    <property type="entry name" value="Acyl-CoA_dehydrogenase"/>
</dbReference>
<dbReference type="InterPro" id="IPR013786">
    <property type="entry name" value="AcylCoA_DH/ox_N"/>
</dbReference>
<dbReference type="GO" id="GO:0050660">
    <property type="term" value="F:flavin adenine dinucleotide binding"/>
    <property type="evidence" value="ECO:0007669"/>
    <property type="project" value="InterPro"/>
</dbReference>
<name>A0A927HA87_9BACI</name>
<dbReference type="InterPro" id="IPR037069">
    <property type="entry name" value="AcylCoA_DH/ox_N_sf"/>
</dbReference>
<dbReference type="InterPro" id="IPR009075">
    <property type="entry name" value="AcylCo_DH/oxidase_C"/>
</dbReference>
<dbReference type="Pfam" id="PF02771">
    <property type="entry name" value="Acyl-CoA_dh_N"/>
    <property type="match status" value="1"/>
</dbReference>
<evidence type="ECO:0000256" key="6">
    <source>
        <dbReference type="ARBA" id="ARBA00023002"/>
    </source>
</evidence>
<comment type="caution">
    <text evidence="11">The sequence shown here is derived from an EMBL/GenBank/DDBJ whole genome shotgun (WGS) entry which is preliminary data.</text>
</comment>
<keyword evidence="12" id="KW-1185">Reference proteome</keyword>
<evidence type="ECO:0000256" key="1">
    <source>
        <dbReference type="ARBA" id="ARBA00001974"/>
    </source>
</evidence>
<dbReference type="FunFam" id="2.40.110.10:FF:000002">
    <property type="entry name" value="Acyl-CoA dehydrogenase fadE12"/>
    <property type="match status" value="1"/>
</dbReference>
<evidence type="ECO:0000256" key="2">
    <source>
        <dbReference type="ARBA" id="ARBA00009347"/>
    </source>
</evidence>
<evidence type="ECO:0000259" key="10">
    <source>
        <dbReference type="Pfam" id="PF02771"/>
    </source>
</evidence>
<dbReference type="PANTHER" id="PTHR48083:SF13">
    <property type="entry name" value="ACYL-COA DEHYDROGENASE FAMILY MEMBER 11"/>
    <property type="match status" value="1"/>
</dbReference>
<keyword evidence="4 7" id="KW-0285">Flavoprotein</keyword>